<dbReference type="PANTHER" id="PTHR43214:SF43">
    <property type="entry name" value="TWO-COMPONENT RESPONSE REGULATOR"/>
    <property type="match status" value="1"/>
</dbReference>
<dbReference type="PROSITE" id="PS50043">
    <property type="entry name" value="HTH_LUXR_2"/>
    <property type="match status" value="1"/>
</dbReference>
<dbReference type="AlphaFoldDB" id="A0A4R0NLF4"/>
<dbReference type="PANTHER" id="PTHR43214">
    <property type="entry name" value="TWO-COMPONENT RESPONSE REGULATOR"/>
    <property type="match status" value="1"/>
</dbReference>
<evidence type="ECO:0000259" key="5">
    <source>
        <dbReference type="PROSITE" id="PS50110"/>
    </source>
</evidence>
<dbReference type="Proteomes" id="UP000293347">
    <property type="component" value="Unassembled WGS sequence"/>
</dbReference>
<feature type="domain" description="Response regulatory" evidence="5">
    <location>
        <begin position="3"/>
        <end position="118"/>
    </location>
</feature>
<evidence type="ECO:0000256" key="1">
    <source>
        <dbReference type="ARBA" id="ARBA00022553"/>
    </source>
</evidence>
<accession>A0A4R0NLF4</accession>
<dbReference type="InterPro" id="IPR011006">
    <property type="entry name" value="CheY-like_superfamily"/>
</dbReference>
<dbReference type="CDD" id="cd17535">
    <property type="entry name" value="REC_NarL-like"/>
    <property type="match status" value="1"/>
</dbReference>
<dbReference type="Gene3D" id="3.40.50.2300">
    <property type="match status" value="1"/>
</dbReference>
<dbReference type="GO" id="GO:0000160">
    <property type="term" value="P:phosphorelay signal transduction system"/>
    <property type="evidence" value="ECO:0007669"/>
    <property type="project" value="InterPro"/>
</dbReference>
<dbReference type="OrthoDB" id="9797341at2"/>
<evidence type="ECO:0000313" key="6">
    <source>
        <dbReference type="EMBL" id="TCD01652.1"/>
    </source>
</evidence>
<dbReference type="PRINTS" id="PR00038">
    <property type="entry name" value="HTHLUXR"/>
</dbReference>
<sequence length="213" mass="23751">MIEVAITDDHTIVIEGIRTMLKSNKEVMISQSFTTIAETFEGLQPNIQVLLLDINLPDGNGITACKELLQKFPQLRIIALSNFEDVAFIKQIIKNGAMGYLLKNTDKTELVVAIKSALEGQRYLPQRISQMLLNESLGKSNPSAYFIPKLTSREKEILDLIIKEYTTEEIAEKIFISVKTVESHRSNLIQKLGVKNTAGLVRIAFEKGLVSGS</sequence>
<dbReference type="EMBL" id="SJSL01000002">
    <property type="protein sequence ID" value="TCD01652.1"/>
    <property type="molecule type" value="Genomic_DNA"/>
</dbReference>
<dbReference type="InterPro" id="IPR016032">
    <property type="entry name" value="Sig_transdc_resp-reg_C-effctor"/>
</dbReference>
<evidence type="ECO:0000259" key="4">
    <source>
        <dbReference type="PROSITE" id="PS50043"/>
    </source>
</evidence>
<evidence type="ECO:0000313" key="7">
    <source>
        <dbReference type="Proteomes" id="UP000293347"/>
    </source>
</evidence>
<keyword evidence="1 3" id="KW-0597">Phosphoprotein</keyword>
<dbReference type="PROSITE" id="PS50110">
    <property type="entry name" value="RESPONSE_REGULATORY"/>
    <property type="match status" value="1"/>
</dbReference>
<protein>
    <submittedName>
        <fullName evidence="6">Response regulator transcription factor</fullName>
    </submittedName>
</protein>
<dbReference type="InterPro" id="IPR058245">
    <property type="entry name" value="NreC/VraR/RcsB-like_REC"/>
</dbReference>
<dbReference type="Pfam" id="PF00072">
    <property type="entry name" value="Response_reg"/>
    <property type="match status" value="1"/>
</dbReference>
<proteinExistence type="predicted"/>
<dbReference type="SMART" id="SM00448">
    <property type="entry name" value="REC"/>
    <property type="match status" value="1"/>
</dbReference>
<dbReference type="SUPFAM" id="SSF46894">
    <property type="entry name" value="C-terminal effector domain of the bipartite response regulators"/>
    <property type="match status" value="1"/>
</dbReference>
<dbReference type="GO" id="GO:0003677">
    <property type="term" value="F:DNA binding"/>
    <property type="evidence" value="ECO:0007669"/>
    <property type="project" value="UniProtKB-KW"/>
</dbReference>
<comment type="caution">
    <text evidence="6">The sequence shown here is derived from an EMBL/GenBank/DDBJ whole genome shotgun (WGS) entry which is preliminary data.</text>
</comment>
<feature type="modified residue" description="4-aspartylphosphate" evidence="3">
    <location>
        <position position="53"/>
    </location>
</feature>
<organism evidence="6 7">
    <name type="scientific">Pedobacter psychroterrae</name>
    <dbReference type="NCBI Taxonomy" id="2530453"/>
    <lineage>
        <taxon>Bacteria</taxon>
        <taxon>Pseudomonadati</taxon>
        <taxon>Bacteroidota</taxon>
        <taxon>Sphingobacteriia</taxon>
        <taxon>Sphingobacteriales</taxon>
        <taxon>Sphingobacteriaceae</taxon>
        <taxon>Pedobacter</taxon>
    </lineage>
</organism>
<dbReference type="SUPFAM" id="SSF52172">
    <property type="entry name" value="CheY-like"/>
    <property type="match status" value="1"/>
</dbReference>
<evidence type="ECO:0000256" key="2">
    <source>
        <dbReference type="ARBA" id="ARBA00023125"/>
    </source>
</evidence>
<dbReference type="CDD" id="cd06170">
    <property type="entry name" value="LuxR_C_like"/>
    <property type="match status" value="1"/>
</dbReference>
<name>A0A4R0NLF4_9SPHI</name>
<dbReference type="InterPro" id="IPR000792">
    <property type="entry name" value="Tscrpt_reg_LuxR_C"/>
</dbReference>
<dbReference type="InterPro" id="IPR001789">
    <property type="entry name" value="Sig_transdc_resp-reg_receiver"/>
</dbReference>
<keyword evidence="7" id="KW-1185">Reference proteome</keyword>
<dbReference type="Pfam" id="PF00196">
    <property type="entry name" value="GerE"/>
    <property type="match status" value="1"/>
</dbReference>
<dbReference type="InterPro" id="IPR039420">
    <property type="entry name" value="WalR-like"/>
</dbReference>
<dbReference type="RefSeq" id="WP_131596452.1">
    <property type="nucleotide sequence ID" value="NZ_SJSL01000002.1"/>
</dbReference>
<keyword evidence="2" id="KW-0238">DNA-binding</keyword>
<reference evidence="6 7" key="1">
    <citation type="submission" date="2019-02" db="EMBL/GenBank/DDBJ databases">
        <title>Pedobacter sp. RP-1-14 sp. nov., isolated from Arctic soil.</title>
        <authorList>
            <person name="Dahal R.H."/>
        </authorList>
    </citation>
    <scope>NUCLEOTIDE SEQUENCE [LARGE SCALE GENOMIC DNA]</scope>
    <source>
        <strain evidence="6 7">RP-1-14</strain>
    </source>
</reference>
<dbReference type="GO" id="GO:0006355">
    <property type="term" value="P:regulation of DNA-templated transcription"/>
    <property type="evidence" value="ECO:0007669"/>
    <property type="project" value="InterPro"/>
</dbReference>
<gene>
    <name evidence="6" type="ORF">EZ437_13110</name>
</gene>
<feature type="domain" description="HTH luxR-type" evidence="4">
    <location>
        <begin position="143"/>
        <end position="208"/>
    </location>
</feature>
<dbReference type="SMART" id="SM00421">
    <property type="entry name" value="HTH_LUXR"/>
    <property type="match status" value="1"/>
</dbReference>
<evidence type="ECO:0000256" key="3">
    <source>
        <dbReference type="PROSITE-ProRule" id="PRU00169"/>
    </source>
</evidence>